<dbReference type="PhylomeDB" id="Q82WQ1"/>
<dbReference type="STRING" id="228410.NE0612"/>
<comment type="pathway">
    <text evidence="1">Lipid metabolism.</text>
</comment>
<evidence type="ECO:0000259" key="6">
    <source>
        <dbReference type="SMART" id="SM00563"/>
    </source>
</evidence>
<reference evidence="7 8" key="1">
    <citation type="journal article" date="2003" name="J. Bacteriol.">
        <title>Complete genome sequence of the ammonia-oxidizing bacterium and obligate chemolithoautotroph Nitrosomonas europaea.</title>
        <authorList>
            <person name="Chain P."/>
            <person name="Lamerdin J."/>
            <person name="Larimer F."/>
            <person name="Regala W."/>
            <person name="Land M."/>
            <person name="Hauser L."/>
            <person name="Hooper A."/>
            <person name="Klotz M."/>
            <person name="Norton J."/>
            <person name="Sayavedra-Soto L."/>
            <person name="Arciero D."/>
            <person name="Hommes N."/>
            <person name="Whittaker M."/>
            <person name="Arp D."/>
        </authorList>
    </citation>
    <scope>NUCLEOTIDE SEQUENCE [LARGE SCALE GENOMIC DNA]</scope>
    <source>
        <strain evidence="8">ATCC 19718 / CIP 103999 / KCTC 2705 / NBRC 14298</strain>
    </source>
</reference>
<protein>
    <submittedName>
        <fullName evidence="7">Phospholipid and glycerol acyltransferase (From 'motifs_6.msf')</fullName>
        <ecNumber evidence="7">2.3.1.51</ecNumber>
    </submittedName>
</protein>
<keyword evidence="5 7" id="KW-0012">Acyltransferase</keyword>
<dbReference type="eggNOG" id="COG0204">
    <property type="taxonomic scope" value="Bacteria"/>
</dbReference>
<dbReference type="HOGENOM" id="CLU_027938_0_1_4"/>
<dbReference type="PANTHER" id="PTHR10434">
    <property type="entry name" value="1-ACYL-SN-GLYCEROL-3-PHOSPHATE ACYLTRANSFERASE"/>
    <property type="match status" value="1"/>
</dbReference>
<organism evidence="7 8">
    <name type="scientific">Nitrosomonas europaea (strain ATCC 19718 / CIP 103999 / KCTC 2705 / NBRC 14298)</name>
    <dbReference type="NCBI Taxonomy" id="228410"/>
    <lineage>
        <taxon>Bacteria</taxon>
        <taxon>Pseudomonadati</taxon>
        <taxon>Pseudomonadota</taxon>
        <taxon>Betaproteobacteria</taxon>
        <taxon>Nitrosomonadales</taxon>
        <taxon>Nitrosomonadaceae</taxon>
        <taxon>Nitrosomonas</taxon>
    </lineage>
</organism>
<dbReference type="EC" id="2.3.1.51" evidence="7"/>
<evidence type="ECO:0000256" key="5">
    <source>
        <dbReference type="ARBA" id="ARBA00023315"/>
    </source>
</evidence>
<gene>
    <name evidence="7" type="primary">plsC</name>
    <name evidence="7" type="ordered locus">NE0612</name>
</gene>
<evidence type="ECO:0000313" key="7">
    <source>
        <dbReference type="EMBL" id="CAD84523.1"/>
    </source>
</evidence>
<evidence type="ECO:0000256" key="3">
    <source>
        <dbReference type="ARBA" id="ARBA00022679"/>
    </source>
</evidence>
<dbReference type="Proteomes" id="UP000001416">
    <property type="component" value="Chromosome"/>
</dbReference>
<evidence type="ECO:0000256" key="2">
    <source>
        <dbReference type="ARBA" id="ARBA00022516"/>
    </source>
</evidence>
<dbReference type="KEGG" id="neu:NE0612"/>
<keyword evidence="8" id="KW-1185">Reference proteome</keyword>
<name>Q82WQ1_NITEU</name>
<keyword evidence="4" id="KW-0443">Lipid metabolism</keyword>
<keyword evidence="2" id="KW-0444">Lipid biosynthesis</keyword>
<dbReference type="EMBL" id="AL954747">
    <property type="protein sequence ID" value="CAD84523.1"/>
    <property type="molecule type" value="Genomic_DNA"/>
</dbReference>
<dbReference type="OrthoDB" id="9806880at2"/>
<dbReference type="AlphaFoldDB" id="Q82WQ1"/>
<dbReference type="Pfam" id="PF01553">
    <property type="entry name" value="Acyltransferase"/>
    <property type="match status" value="1"/>
</dbReference>
<keyword evidence="3 7" id="KW-0808">Transferase</keyword>
<evidence type="ECO:0000313" key="8">
    <source>
        <dbReference type="Proteomes" id="UP000001416"/>
    </source>
</evidence>
<evidence type="ECO:0000256" key="4">
    <source>
        <dbReference type="ARBA" id="ARBA00023098"/>
    </source>
</evidence>
<dbReference type="InterPro" id="IPR002123">
    <property type="entry name" value="Plipid/glycerol_acylTrfase"/>
</dbReference>
<dbReference type="GO" id="GO:0006654">
    <property type="term" value="P:phosphatidic acid biosynthetic process"/>
    <property type="evidence" value="ECO:0007669"/>
    <property type="project" value="TreeGrafter"/>
</dbReference>
<proteinExistence type="predicted"/>
<dbReference type="SUPFAM" id="SSF69593">
    <property type="entry name" value="Glycerol-3-phosphate (1)-acyltransferase"/>
    <property type="match status" value="1"/>
</dbReference>
<dbReference type="SMART" id="SM00563">
    <property type="entry name" value="PlsC"/>
    <property type="match status" value="1"/>
</dbReference>
<dbReference type="GO" id="GO:0003841">
    <property type="term" value="F:1-acylglycerol-3-phosphate O-acyltransferase activity"/>
    <property type="evidence" value="ECO:0007669"/>
    <property type="project" value="UniProtKB-EC"/>
</dbReference>
<accession>Q82WQ1</accession>
<dbReference type="PANTHER" id="PTHR10434:SF64">
    <property type="entry name" value="1-ACYL-SN-GLYCEROL-3-PHOSPHATE ACYLTRANSFERASE-RELATED"/>
    <property type="match status" value="1"/>
</dbReference>
<dbReference type="CDD" id="cd07989">
    <property type="entry name" value="LPLAT_AGPAT-like"/>
    <property type="match status" value="1"/>
</dbReference>
<sequence length="267" mass="29649">MAATGVNRLTRSIRFIRLILHIASGLLQSFALPYISTARQNRMACNWAQKFLRILKVKLCPGGVLPVCGRQGVVFVANHISWLDIMVILAVYPVHFVAKAEIGTWPILGQLCRNAGTLFIEREKRGDTLRINQQISSILKDGRSVVIFPEGTTGDGDVLQHFHASLLQSAVTAETLLYPVAIRYRNRDGSRNSSVAYVSVTILQSLMQILAEPEIQVELIFREPIPGAGRNRRELARLAEKAIAQTLSLNVVRTVPETLSDLPAERM</sequence>
<evidence type="ECO:0000256" key="1">
    <source>
        <dbReference type="ARBA" id="ARBA00005189"/>
    </source>
</evidence>
<feature type="domain" description="Phospholipid/glycerol acyltransferase" evidence="6">
    <location>
        <begin position="73"/>
        <end position="185"/>
    </location>
</feature>